<dbReference type="PANTHER" id="PTHR37560">
    <property type="entry name" value="UPF0210 PROTEIN SPR0218"/>
    <property type="match status" value="1"/>
</dbReference>
<dbReference type="NCBIfam" id="NF003700">
    <property type="entry name" value="PRK05313.1"/>
    <property type="match status" value="1"/>
</dbReference>
<evidence type="ECO:0000313" key="2">
    <source>
        <dbReference type="EMBL" id="KPQ43118.1"/>
    </source>
</evidence>
<dbReference type="SUPFAM" id="SSF51998">
    <property type="entry name" value="PFL-like glycyl radical enzymes"/>
    <property type="match status" value="1"/>
</dbReference>
<accession>A0A0P8CJK3</accession>
<dbReference type="PATRIC" id="fig|1719120.3.peg.2555"/>
<comment type="caution">
    <text evidence="2">The sequence shown here is derived from an EMBL/GenBank/DDBJ whole genome shotgun (WGS) entry which is preliminary data.</text>
</comment>
<dbReference type="PANTHER" id="PTHR37560:SF1">
    <property type="entry name" value="UPF0210 PROTEIN MJ1665"/>
    <property type="match status" value="1"/>
</dbReference>
<sequence length="452" mass="48044">MEYSLDEVIETVQMTLYHNFDIRTVTLGINLKDCINSDLDIFKENVYDRVSCYGRRLILEAQKLEDKYGIPIINKRISVTPVSLIIEACAEPDAPYQIAKILDKASKDVGIDFIGGFGALVQKGMTQADERLINSLPQVLSSTERVCAFLNVASTVSGMNMDAVIRLGKTLKEIANRTENGIGCAKFVVFANAPEDNPFMAGAFHGVGEPDFSLNIGISGPGVVRSVVEKNRDCGLTELSEVIKRTTFKITRAGELIGRELAHNLSVPFGIVDISLASTTKVGDSVAGIVEMMGIEKMGAPGSTAALALLIDAVKKGGAMASGNVGGLSGTFIPVSEDSCMNEAVRVGALSIEKLEALTAVCSVGLDMIAIPGDTNAETISAIIADELAIGVVNNKTTGVRLIPVPGKRAGDYVNFGGLLGETYVMNISTFSSHDFILRGGRMPGPVTSMRN</sequence>
<gene>
    <name evidence="2" type="ORF">MPEBLZ_02342</name>
</gene>
<comment type="similarity">
    <text evidence="1">Belongs to the UPF0210 family.</text>
</comment>
<dbReference type="EMBL" id="LKCM01000179">
    <property type="protein sequence ID" value="KPQ43118.1"/>
    <property type="molecule type" value="Genomic_DNA"/>
</dbReference>
<organism evidence="2 3">
    <name type="scientific">Candidatus Methanoperedens nitratireducens</name>
    <dbReference type="NCBI Taxonomy" id="1392998"/>
    <lineage>
        <taxon>Archaea</taxon>
        <taxon>Methanobacteriati</taxon>
        <taxon>Methanobacteriota</taxon>
        <taxon>Stenosarchaea group</taxon>
        <taxon>Methanomicrobia</taxon>
        <taxon>Methanosarcinales</taxon>
        <taxon>ANME-2 cluster</taxon>
        <taxon>Candidatus Methanoperedentaceae</taxon>
        <taxon>Candidatus Methanoperedens</taxon>
    </lineage>
</organism>
<dbReference type="HAMAP" id="MF_01221">
    <property type="entry name" value="UPF0210"/>
    <property type="match status" value="1"/>
</dbReference>
<dbReference type="Pfam" id="PF05167">
    <property type="entry name" value="DUF711"/>
    <property type="match status" value="1"/>
</dbReference>
<evidence type="ECO:0000313" key="3">
    <source>
        <dbReference type="Proteomes" id="UP000050360"/>
    </source>
</evidence>
<dbReference type="Gene3D" id="3.20.70.20">
    <property type="match status" value="1"/>
</dbReference>
<protein>
    <recommendedName>
        <fullName evidence="1">UPF0210 protein MPEBLZ_02342</fullName>
    </recommendedName>
</protein>
<dbReference type="CDD" id="cd08025">
    <property type="entry name" value="RNR_PFL_like_DUF711"/>
    <property type="match status" value="1"/>
</dbReference>
<reference evidence="2 3" key="1">
    <citation type="submission" date="2015-09" db="EMBL/GenBank/DDBJ databases">
        <title>A metagenomics-based metabolic model of nitrate-dependent anaerobic oxidation of methane by Methanoperedens-like archaea.</title>
        <authorList>
            <person name="Arshad A."/>
            <person name="Speth D.R."/>
            <person name="De Graaf R.M."/>
            <person name="Op Den Camp H.J."/>
            <person name="Jetten M.S."/>
            <person name="Welte C.U."/>
        </authorList>
    </citation>
    <scope>NUCLEOTIDE SEQUENCE [LARGE SCALE GENOMIC DNA]</scope>
</reference>
<proteinExistence type="inferred from homology"/>
<dbReference type="AlphaFoldDB" id="A0A0P8CJK3"/>
<dbReference type="InterPro" id="IPR007841">
    <property type="entry name" value="UPF0210"/>
</dbReference>
<name>A0A0P8CJK3_9EURY</name>
<dbReference type="Proteomes" id="UP000050360">
    <property type="component" value="Unassembled WGS sequence"/>
</dbReference>
<evidence type="ECO:0000256" key="1">
    <source>
        <dbReference type="HAMAP-Rule" id="MF_01221"/>
    </source>
</evidence>